<dbReference type="AlphaFoldDB" id="A0A1V4SK57"/>
<proteinExistence type="predicted"/>
<evidence type="ECO:0000256" key="1">
    <source>
        <dbReference type="SAM" id="Phobius"/>
    </source>
</evidence>
<comment type="caution">
    <text evidence="2">The sequence shown here is derived from an EMBL/GenBank/DDBJ whole genome shotgun (WGS) entry which is preliminary data.</text>
</comment>
<keyword evidence="3" id="KW-1185">Reference proteome</keyword>
<name>A0A1V4SK57_RUMHU</name>
<keyword evidence="1" id="KW-0472">Membrane</keyword>
<feature type="transmembrane region" description="Helical" evidence="1">
    <location>
        <begin position="12"/>
        <end position="32"/>
    </location>
</feature>
<accession>A0A1V4SK57</accession>
<reference evidence="2 3" key="1">
    <citation type="submission" date="2017-03" db="EMBL/GenBank/DDBJ databases">
        <title>Genome sequence of Clostridium hungatei DSM 14427.</title>
        <authorList>
            <person name="Poehlein A."/>
            <person name="Daniel R."/>
        </authorList>
    </citation>
    <scope>NUCLEOTIDE SEQUENCE [LARGE SCALE GENOMIC DNA]</scope>
    <source>
        <strain evidence="2 3">DSM 14427</strain>
    </source>
</reference>
<dbReference type="STRING" id="48256.CLHUN_21170"/>
<protein>
    <submittedName>
        <fullName evidence="2">Uncharacterized protein</fullName>
    </submittedName>
</protein>
<organism evidence="2 3">
    <name type="scientific">Ruminiclostridium hungatei</name>
    <name type="common">Clostridium hungatei</name>
    <dbReference type="NCBI Taxonomy" id="48256"/>
    <lineage>
        <taxon>Bacteria</taxon>
        <taxon>Bacillati</taxon>
        <taxon>Bacillota</taxon>
        <taxon>Clostridia</taxon>
        <taxon>Eubacteriales</taxon>
        <taxon>Oscillospiraceae</taxon>
        <taxon>Ruminiclostridium</taxon>
    </lineage>
</organism>
<dbReference type="Proteomes" id="UP000191554">
    <property type="component" value="Unassembled WGS sequence"/>
</dbReference>
<evidence type="ECO:0000313" key="3">
    <source>
        <dbReference type="Proteomes" id="UP000191554"/>
    </source>
</evidence>
<keyword evidence="1" id="KW-1133">Transmembrane helix</keyword>
<keyword evidence="1" id="KW-0812">Transmembrane</keyword>
<gene>
    <name evidence="2" type="ORF">CLHUN_21170</name>
</gene>
<evidence type="ECO:0000313" key="2">
    <source>
        <dbReference type="EMBL" id="OPX43876.1"/>
    </source>
</evidence>
<dbReference type="RefSeq" id="WP_165755723.1">
    <property type="nucleotide sequence ID" value="NZ_MZGX01000013.1"/>
</dbReference>
<sequence>MQRIIHSFKKRTTLIIIGLILLSIIIAIIAIYTASREDVPKKAVFVFFTEASRIELIC</sequence>
<dbReference type="EMBL" id="MZGX01000013">
    <property type="protein sequence ID" value="OPX43876.1"/>
    <property type="molecule type" value="Genomic_DNA"/>
</dbReference>